<organism evidence="5 6">
    <name type="scientific">Paenibacillus baimaensis</name>
    <dbReference type="NCBI Taxonomy" id="2982185"/>
    <lineage>
        <taxon>Bacteria</taxon>
        <taxon>Bacillati</taxon>
        <taxon>Bacillota</taxon>
        <taxon>Bacilli</taxon>
        <taxon>Bacillales</taxon>
        <taxon>Paenibacillaceae</taxon>
        <taxon>Paenibacillus</taxon>
    </lineage>
</organism>
<reference evidence="5 6" key="1">
    <citation type="submission" date="2022-09" db="EMBL/GenBank/DDBJ databases">
        <authorList>
            <person name="Han X.L."/>
            <person name="Wang Q."/>
            <person name="Lu T."/>
        </authorList>
    </citation>
    <scope>NUCLEOTIDE SEQUENCE [LARGE SCALE GENOMIC DNA]</scope>
    <source>
        <strain evidence="5 6">WQ 127069</strain>
    </source>
</reference>
<keyword evidence="6" id="KW-1185">Reference proteome</keyword>
<dbReference type="PANTHER" id="PTHR30061">
    <property type="entry name" value="MALTOSE-BINDING PERIPLASMIC PROTEIN"/>
    <property type="match status" value="1"/>
</dbReference>
<dbReference type="EMBL" id="JAOQIO010000121">
    <property type="protein sequence ID" value="MCU6797513.1"/>
    <property type="molecule type" value="Genomic_DNA"/>
</dbReference>
<dbReference type="PROSITE" id="PS51257">
    <property type="entry name" value="PROKAR_LIPOPROTEIN"/>
    <property type="match status" value="1"/>
</dbReference>
<dbReference type="RefSeq" id="WP_262688289.1">
    <property type="nucleotide sequence ID" value="NZ_JAOQIO010000121.1"/>
</dbReference>
<evidence type="ECO:0000256" key="4">
    <source>
        <dbReference type="SAM" id="SignalP"/>
    </source>
</evidence>
<accession>A0ABT2US86</accession>
<keyword evidence="2" id="KW-0813">Transport</keyword>
<dbReference type="InterPro" id="IPR006059">
    <property type="entry name" value="SBP"/>
</dbReference>
<dbReference type="CDD" id="cd13585">
    <property type="entry name" value="PBP2_TMBP_like"/>
    <property type="match status" value="1"/>
</dbReference>
<proteinExistence type="inferred from homology"/>
<dbReference type="SUPFAM" id="SSF53850">
    <property type="entry name" value="Periplasmic binding protein-like II"/>
    <property type="match status" value="1"/>
</dbReference>
<comment type="similarity">
    <text evidence="1">Belongs to the bacterial solute-binding protein 1 family.</text>
</comment>
<protein>
    <submittedName>
        <fullName evidence="5">Sugar ABC transporter substrate-binding protein</fullName>
    </submittedName>
</protein>
<evidence type="ECO:0000256" key="1">
    <source>
        <dbReference type="ARBA" id="ARBA00008520"/>
    </source>
</evidence>
<feature type="signal peptide" evidence="4">
    <location>
        <begin position="1"/>
        <end position="24"/>
    </location>
</feature>
<comment type="caution">
    <text evidence="5">The sequence shown here is derived from an EMBL/GenBank/DDBJ whole genome shotgun (WGS) entry which is preliminary data.</text>
</comment>
<evidence type="ECO:0000256" key="2">
    <source>
        <dbReference type="ARBA" id="ARBA00022448"/>
    </source>
</evidence>
<feature type="chain" id="PRO_5045839402" evidence="4">
    <location>
        <begin position="25"/>
        <end position="467"/>
    </location>
</feature>
<gene>
    <name evidence="5" type="ORF">OB236_35850</name>
</gene>
<dbReference type="Gene3D" id="3.40.190.10">
    <property type="entry name" value="Periplasmic binding protein-like II"/>
    <property type="match status" value="1"/>
</dbReference>
<name>A0ABT2US86_9BACL</name>
<sequence length="467" mass="51215">MNTKLNQKLALSAFCLFLVTGLTACSTTPAADKPGAAPADNKDTATKPAAKTKLTYWTGDRHDADYIKEVIEKFNTTNKDNIEVELVVKTEDFNQAIDLSFSSAETPDIIRVKENTIQTFYKKQYLAPIDSYLTAEQKKNFPAMIDLNSFDGKMYSLPNYGTTMRLIYNVDLFEKAGIKNPPTTLKEMVDTAKKLTEAGKATGSYGFAQNFKSPESALGRSARVIAEVSGYGGFGYDFKTAKFDFSGFKPIIEAFKQMKDDGSTLPGMESLDIDPLRAQFAEGKIGMYMSFSSEPGVYKSQFPAKIKWAAAPVPSIDGSIKGASGFLGGQWLSISSKSTKKDQAWKFINFMYQEEVLQTYHEKGFGISMVPSVIAKAKKPDIGGIEGFLPNKVDGVWPIQPIVNVKGIKYSDAFFKYMLSGGDLNEVITDLNKRYNEALAAGVQAGEFKASPMADFDPAKLGGQFAK</sequence>
<keyword evidence="3 4" id="KW-0732">Signal</keyword>
<evidence type="ECO:0000313" key="5">
    <source>
        <dbReference type="EMBL" id="MCU6797513.1"/>
    </source>
</evidence>
<evidence type="ECO:0000313" key="6">
    <source>
        <dbReference type="Proteomes" id="UP001652445"/>
    </source>
</evidence>
<dbReference type="Proteomes" id="UP001652445">
    <property type="component" value="Unassembled WGS sequence"/>
</dbReference>
<dbReference type="PANTHER" id="PTHR30061:SF50">
    <property type="entry name" value="MALTOSE_MALTODEXTRIN-BINDING PERIPLASMIC PROTEIN"/>
    <property type="match status" value="1"/>
</dbReference>
<evidence type="ECO:0000256" key="3">
    <source>
        <dbReference type="ARBA" id="ARBA00022729"/>
    </source>
</evidence>
<dbReference type="Pfam" id="PF01547">
    <property type="entry name" value="SBP_bac_1"/>
    <property type="match status" value="1"/>
</dbReference>